<dbReference type="Proteomes" id="UP000191987">
    <property type="component" value="Unassembled WGS sequence"/>
</dbReference>
<evidence type="ECO:0000313" key="2">
    <source>
        <dbReference type="Proteomes" id="UP000191987"/>
    </source>
</evidence>
<organism evidence="1 2">
    <name type="scientific">Agrobacterium deltaense Zutra 3/1</name>
    <dbReference type="NCBI Taxonomy" id="1183427"/>
    <lineage>
        <taxon>Bacteria</taxon>
        <taxon>Pseudomonadati</taxon>
        <taxon>Pseudomonadota</taxon>
        <taxon>Alphaproteobacteria</taxon>
        <taxon>Hyphomicrobiales</taxon>
        <taxon>Rhizobiaceae</taxon>
        <taxon>Rhizobium/Agrobacterium group</taxon>
        <taxon>Agrobacterium</taxon>
    </lineage>
</organism>
<sequence>MKKLLLNHYQNEYIQFPIMN</sequence>
<dbReference type="AlphaFoldDB" id="A0A1S7NUP0"/>
<proteinExistence type="predicted"/>
<reference evidence="1 2" key="1">
    <citation type="submission" date="2016-01" db="EMBL/GenBank/DDBJ databases">
        <authorList>
            <person name="Oliw E.H."/>
        </authorList>
    </citation>
    <scope>NUCLEOTIDE SEQUENCE [LARGE SCALE GENOMIC DNA]</scope>
    <source>
        <strain evidence="1 2">Zutra 3-1</strain>
    </source>
</reference>
<protein>
    <submittedName>
        <fullName evidence="1">Uncharacterized protein</fullName>
    </submittedName>
</protein>
<accession>A0A1S7NUP0</accession>
<name>A0A1S7NUP0_9HYPH</name>
<gene>
    <name evidence="1" type="ORF">AGR7C_Cc100007</name>
</gene>
<dbReference type="EMBL" id="FBWG01000002">
    <property type="protein sequence ID" value="CUX11914.1"/>
    <property type="molecule type" value="Genomic_DNA"/>
</dbReference>
<evidence type="ECO:0000313" key="1">
    <source>
        <dbReference type="EMBL" id="CUX11914.1"/>
    </source>
</evidence>